<reference evidence="1" key="1">
    <citation type="submission" date="2011-04" db="EMBL/GenBank/DDBJ databases">
        <title>Evolution of plant cell wall degrading machinery underlies the functional diversity of forest fungi.</title>
        <authorList>
            <consortium name="US DOE Joint Genome Institute (JGI-PGF)"/>
            <person name="Eastwood D.C."/>
            <person name="Floudas D."/>
            <person name="Binder M."/>
            <person name="Majcherczyk A."/>
            <person name="Schneider P."/>
            <person name="Aerts A."/>
            <person name="Asiegbu F.O."/>
            <person name="Baker S.E."/>
            <person name="Barry K."/>
            <person name="Bendiksby M."/>
            <person name="Blumentritt M."/>
            <person name="Coutinho P.M."/>
            <person name="Cullen D."/>
            <person name="Cullen D."/>
            <person name="Gathman A."/>
            <person name="Goodell B."/>
            <person name="Henrissat B."/>
            <person name="Ihrmark K."/>
            <person name="Kauserud H."/>
            <person name="Kohler A."/>
            <person name="LaButti K."/>
            <person name="Lapidus A."/>
            <person name="Lavin J.L."/>
            <person name="Lee Y.-H."/>
            <person name="Lindquist E."/>
            <person name="Lilly W."/>
            <person name="Lucas S."/>
            <person name="Morin E."/>
            <person name="Murat C."/>
            <person name="Oguiza J.A."/>
            <person name="Park J."/>
            <person name="Pisabarro A.G."/>
            <person name="Riley R."/>
            <person name="Rosling A."/>
            <person name="Salamov A."/>
            <person name="Schmidt O."/>
            <person name="Schmutz J."/>
            <person name="Skrede I."/>
            <person name="Stenlid J."/>
            <person name="Wiebenga A."/>
            <person name="Xie X."/>
            <person name="Kues U."/>
            <person name="Hibbett D.S."/>
            <person name="Hoffmeister D."/>
            <person name="Hogberg N."/>
            <person name="Martin F."/>
            <person name="Grigoriev I.V."/>
            <person name="Watkinson S.C."/>
        </authorList>
    </citation>
    <scope>NUCLEOTIDE SEQUENCE</scope>
    <source>
        <strain evidence="1">S7.9</strain>
    </source>
</reference>
<dbReference type="KEGG" id="sla:SERLADRAFT_477589"/>
<dbReference type="AlphaFoldDB" id="F8P982"/>
<sequence length="67" mass="8045">MCMVKTKISNQDTPIDVQQYAYDSHEKIYLYQCPDYYVLLNLRVLVRHSEWYTHPRIKFKVGFASSI</sequence>
<dbReference type="RefSeq" id="XP_007322956.1">
    <property type="nucleotide sequence ID" value="XM_007322894.1"/>
</dbReference>
<evidence type="ECO:0000313" key="1">
    <source>
        <dbReference type="EMBL" id="EGO20211.1"/>
    </source>
</evidence>
<dbReference type="Proteomes" id="UP000008064">
    <property type="component" value="Unassembled WGS sequence"/>
</dbReference>
<proteinExistence type="predicted"/>
<organism>
    <name type="scientific">Serpula lacrymans var. lacrymans (strain S7.9)</name>
    <name type="common">Dry rot fungus</name>
    <dbReference type="NCBI Taxonomy" id="578457"/>
    <lineage>
        <taxon>Eukaryota</taxon>
        <taxon>Fungi</taxon>
        <taxon>Dikarya</taxon>
        <taxon>Basidiomycota</taxon>
        <taxon>Agaricomycotina</taxon>
        <taxon>Agaricomycetes</taxon>
        <taxon>Agaricomycetidae</taxon>
        <taxon>Boletales</taxon>
        <taxon>Coniophorineae</taxon>
        <taxon>Serpulaceae</taxon>
        <taxon>Serpula</taxon>
    </lineage>
</organism>
<name>F8P982_SERL9</name>
<dbReference type="EMBL" id="GL945441">
    <property type="protein sequence ID" value="EGO20211.1"/>
    <property type="molecule type" value="Genomic_DNA"/>
</dbReference>
<dbReference type="HOGENOM" id="CLU_2813988_0_0_1"/>
<accession>F8P982</accession>
<protein>
    <submittedName>
        <fullName evidence="1">Uncharacterized protein</fullName>
    </submittedName>
</protein>
<dbReference type="GeneID" id="18821023"/>
<gene>
    <name evidence="1" type="ORF">SERLADRAFT_477589</name>
</gene>